<gene>
    <name evidence="3" type="ORF">CLOSTMETH_00239</name>
</gene>
<dbReference type="SUPFAM" id="SSF53822">
    <property type="entry name" value="Periplasmic binding protein-like I"/>
    <property type="match status" value="1"/>
</dbReference>
<dbReference type="GO" id="GO:0030288">
    <property type="term" value="C:outer membrane-bounded periplasmic space"/>
    <property type="evidence" value="ECO:0007669"/>
    <property type="project" value="TreeGrafter"/>
</dbReference>
<evidence type="ECO:0000313" key="4">
    <source>
        <dbReference type="Proteomes" id="UP000003340"/>
    </source>
</evidence>
<dbReference type="Gene3D" id="3.40.50.2300">
    <property type="match status" value="2"/>
</dbReference>
<sequence>MKKLISLICVASLLLGLVGCDKQPGNTASNGEYQPPRKTSTYAIVVKDRNNQYMQSMISGFQAACDELGVNAISNGPDTPSAAEQVEIINDLIEKEVSVIAIAANDAEALSPSLQIAIDRGIKVVSLDSAVAASGRQLHIQQARPKKVGRVLIQAAAEIIEGSGKLAVLSSTENAPNQNDWIKWMKAEYDENPDKYAGIEWTEIVYGNDDSELSQAKTRELLEKYGEELKIIIAPTVVGMEAAAKVITETGSNTKLTGLGLPSQMSKYFTSDDGICPWMYLWNVIDAGYLAAYAAHALESGEIKGDPTDVFMAGRLGAKVVDDAEDGGYEVLLGDPIKVDKKNILIWESAY</sequence>
<dbReference type="eggNOG" id="COG1879">
    <property type="taxonomic scope" value="Bacteria"/>
</dbReference>
<name>C0E8U4_9FIRM</name>
<accession>C0E8U4</accession>
<proteinExistence type="predicted"/>
<reference evidence="3 4" key="1">
    <citation type="submission" date="2009-01" db="EMBL/GenBank/DDBJ databases">
        <authorList>
            <person name="Fulton L."/>
            <person name="Clifton S."/>
            <person name="Fulton B."/>
            <person name="Xu J."/>
            <person name="Minx P."/>
            <person name="Pepin K.H."/>
            <person name="Johnson M."/>
            <person name="Bhonagiri V."/>
            <person name="Nash W.E."/>
            <person name="Mardis E.R."/>
            <person name="Wilson R.K."/>
        </authorList>
    </citation>
    <scope>NUCLEOTIDE SEQUENCE [LARGE SCALE GENOMIC DNA]</scope>
    <source>
        <strain evidence="3 4">DSM 5476</strain>
    </source>
</reference>
<evidence type="ECO:0000313" key="3">
    <source>
        <dbReference type="EMBL" id="EEG32088.1"/>
    </source>
</evidence>
<dbReference type="AlphaFoldDB" id="C0E8U4"/>
<dbReference type="PANTHER" id="PTHR30036">
    <property type="entry name" value="D-XYLOSE-BINDING PERIPLASMIC PROTEIN"/>
    <property type="match status" value="1"/>
</dbReference>
<dbReference type="InterPro" id="IPR050555">
    <property type="entry name" value="Bact_Solute-Bind_Prot2"/>
</dbReference>
<dbReference type="HOGENOM" id="CLU_037628_3_0_9"/>
<dbReference type="PANTHER" id="PTHR30036:SF8">
    <property type="entry name" value="ABC-TYPE SUGAR TRANSPORT SYSTEM PERIPLASMIC COMPONENT-LIKE PROTEIN"/>
    <property type="match status" value="1"/>
</dbReference>
<reference evidence="3 4" key="2">
    <citation type="submission" date="2009-02" db="EMBL/GenBank/DDBJ databases">
        <title>Draft genome sequence of Clostridium methylpentosum (DSM 5476).</title>
        <authorList>
            <person name="Sudarsanam P."/>
            <person name="Ley R."/>
            <person name="Guruge J."/>
            <person name="Turnbaugh P.J."/>
            <person name="Mahowald M."/>
            <person name="Liep D."/>
            <person name="Gordon J."/>
        </authorList>
    </citation>
    <scope>NUCLEOTIDE SEQUENCE [LARGE SCALE GENOMIC DNA]</scope>
    <source>
        <strain evidence="3 4">DSM 5476</strain>
    </source>
</reference>
<organism evidence="3 4">
    <name type="scientific">[Clostridium] methylpentosum DSM 5476</name>
    <dbReference type="NCBI Taxonomy" id="537013"/>
    <lineage>
        <taxon>Bacteria</taxon>
        <taxon>Bacillati</taxon>
        <taxon>Bacillota</taxon>
        <taxon>Clostridia</taxon>
        <taxon>Eubacteriales</taxon>
        <taxon>Oscillospiraceae</taxon>
        <taxon>Oscillospiraceae incertae sedis</taxon>
    </lineage>
</organism>
<protein>
    <recommendedName>
        <fullName evidence="2">Periplasmic binding protein domain-containing protein</fullName>
    </recommendedName>
</protein>
<evidence type="ECO:0000256" key="1">
    <source>
        <dbReference type="ARBA" id="ARBA00004196"/>
    </source>
</evidence>
<dbReference type="InterPro" id="IPR025997">
    <property type="entry name" value="SBP_2_dom"/>
</dbReference>
<evidence type="ECO:0000259" key="2">
    <source>
        <dbReference type="Pfam" id="PF13407"/>
    </source>
</evidence>
<keyword evidence="4" id="KW-1185">Reference proteome</keyword>
<dbReference type="Pfam" id="PF13407">
    <property type="entry name" value="Peripla_BP_4"/>
    <property type="match status" value="1"/>
</dbReference>
<dbReference type="InterPro" id="IPR028082">
    <property type="entry name" value="Peripla_BP_I"/>
</dbReference>
<dbReference type="GO" id="GO:0030246">
    <property type="term" value="F:carbohydrate binding"/>
    <property type="evidence" value="ECO:0007669"/>
    <property type="project" value="TreeGrafter"/>
</dbReference>
<dbReference type="PROSITE" id="PS51257">
    <property type="entry name" value="PROKAR_LIPOPROTEIN"/>
    <property type="match status" value="1"/>
</dbReference>
<feature type="domain" description="Periplasmic binding protein" evidence="2">
    <location>
        <begin position="43"/>
        <end position="302"/>
    </location>
</feature>
<comment type="caution">
    <text evidence="3">The sequence shown here is derived from an EMBL/GenBank/DDBJ whole genome shotgun (WGS) entry which is preliminary data.</text>
</comment>
<dbReference type="EMBL" id="ACEC01000010">
    <property type="protein sequence ID" value="EEG32088.1"/>
    <property type="molecule type" value="Genomic_DNA"/>
</dbReference>
<comment type="subcellular location">
    <subcellularLocation>
        <location evidence="1">Cell envelope</location>
    </subcellularLocation>
</comment>
<dbReference type="STRING" id="537013.CLOSTMETH_00239"/>
<dbReference type="Proteomes" id="UP000003340">
    <property type="component" value="Unassembled WGS sequence"/>
</dbReference>